<gene>
    <name evidence="2" type="ORF">PSYICH_LOCUS12454</name>
</gene>
<protein>
    <recommendedName>
        <fullName evidence="1">Rho-GAP domain-containing protein</fullName>
    </recommendedName>
</protein>
<dbReference type="Pfam" id="PF00620">
    <property type="entry name" value="RhoGAP"/>
    <property type="match status" value="1"/>
</dbReference>
<proteinExistence type="predicted"/>
<evidence type="ECO:0000313" key="3">
    <source>
        <dbReference type="Proteomes" id="UP001153636"/>
    </source>
</evidence>
<dbReference type="EMBL" id="OV651818">
    <property type="protein sequence ID" value="CAH1111510.1"/>
    <property type="molecule type" value="Genomic_DNA"/>
</dbReference>
<dbReference type="GO" id="GO:0005096">
    <property type="term" value="F:GTPase activator activity"/>
    <property type="evidence" value="ECO:0007669"/>
    <property type="project" value="TreeGrafter"/>
</dbReference>
<dbReference type="Proteomes" id="UP001153636">
    <property type="component" value="Chromosome 6"/>
</dbReference>
<dbReference type="SMART" id="SM00324">
    <property type="entry name" value="RhoGAP"/>
    <property type="match status" value="1"/>
</dbReference>
<dbReference type="GO" id="GO:0007165">
    <property type="term" value="P:signal transduction"/>
    <property type="evidence" value="ECO:0007669"/>
    <property type="project" value="InterPro"/>
</dbReference>
<dbReference type="PANTHER" id="PTHR15670:SF4">
    <property type="entry name" value="RHO GTPASE-ACTIVATING PROTEIN 11A"/>
    <property type="match status" value="1"/>
</dbReference>
<evidence type="ECO:0000313" key="2">
    <source>
        <dbReference type="EMBL" id="CAH1111510.1"/>
    </source>
</evidence>
<dbReference type="InterPro" id="IPR008936">
    <property type="entry name" value="Rho_GTPase_activation_prot"/>
</dbReference>
<reference evidence="2" key="1">
    <citation type="submission" date="2022-01" db="EMBL/GenBank/DDBJ databases">
        <authorList>
            <person name="King R."/>
        </authorList>
    </citation>
    <scope>NUCLEOTIDE SEQUENCE</scope>
</reference>
<sequence>MSYQHDGKIHSILHFIILISTIMTVRFSKICKCTYFFDNFQTTSLITSNVANYLTDLGLVPVTYTYNDTQVDATTSYDKPKKRGICKKKQKKLKLINKGDITLELMPKKVATLRTGQTMKIPARLYQLCNFILRNVEVKGIFKKSGSAAKQEDIKALLNKGEPLSQDASAVDVAQIILQFLKELPVAVIPECQHAFFLSCYDHADREDVLTLACLLLPPNHVNLLAYLMQFFEQVTTHHKKNHVTLLALGPCIGPVIMPMNAPEDIKKVADIMVILMKRADLIGMVPELMTLEPKPQKKKCSWVESLLKRA</sequence>
<dbReference type="PANTHER" id="PTHR15670">
    <property type="entry name" value="RHO GTPASE ACTIVATING PROTEIN 11A"/>
    <property type="match status" value="1"/>
</dbReference>
<evidence type="ECO:0000259" key="1">
    <source>
        <dbReference type="PROSITE" id="PS50238"/>
    </source>
</evidence>
<feature type="domain" description="Rho-GAP" evidence="1">
    <location>
        <begin position="101"/>
        <end position="284"/>
    </location>
</feature>
<dbReference type="PROSITE" id="PS50238">
    <property type="entry name" value="RHOGAP"/>
    <property type="match status" value="1"/>
</dbReference>
<dbReference type="Gene3D" id="1.10.555.10">
    <property type="entry name" value="Rho GTPase activation protein"/>
    <property type="match status" value="1"/>
</dbReference>
<name>A0A9P0D3F2_9CUCU</name>
<keyword evidence="3" id="KW-1185">Reference proteome</keyword>
<accession>A0A9P0D3F2</accession>
<dbReference type="AlphaFoldDB" id="A0A9P0D3F2"/>
<dbReference type="SUPFAM" id="SSF48350">
    <property type="entry name" value="GTPase activation domain, GAP"/>
    <property type="match status" value="1"/>
</dbReference>
<dbReference type="InterPro" id="IPR042869">
    <property type="entry name" value="ARHGAP11A/B"/>
</dbReference>
<dbReference type="OrthoDB" id="410651at2759"/>
<organism evidence="2 3">
    <name type="scientific">Psylliodes chrysocephalus</name>
    <dbReference type="NCBI Taxonomy" id="3402493"/>
    <lineage>
        <taxon>Eukaryota</taxon>
        <taxon>Metazoa</taxon>
        <taxon>Ecdysozoa</taxon>
        <taxon>Arthropoda</taxon>
        <taxon>Hexapoda</taxon>
        <taxon>Insecta</taxon>
        <taxon>Pterygota</taxon>
        <taxon>Neoptera</taxon>
        <taxon>Endopterygota</taxon>
        <taxon>Coleoptera</taxon>
        <taxon>Polyphaga</taxon>
        <taxon>Cucujiformia</taxon>
        <taxon>Chrysomeloidea</taxon>
        <taxon>Chrysomelidae</taxon>
        <taxon>Galerucinae</taxon>
        <taxon>Alticini</taxon>
        <taxon>Psylliodes</taxon>
    </lineage>
</organism>
<dbReference type="InterPro" id="IPR000198">
    <property type="entry name" value="RhoGAP_dom"/>
</dbReference>